<feature type="transmembrane region" description="Helical" evidence="1">
    <location>
        <begin position="668"/>
        <end position="686"/>
    </location>
</feature>
<keyword evidence="1" id="KW-0472">Membrane</keyword>
<dbReference type="InterPro" id="IPR024618">
    <property type="entry name" value="DUF3857"/>
</dbReference>
<dbReference type="EMBL" id="BAABWH010000003">
    <property type="protein sequence ID" value="GAA6145293.1"/>
    <property type="molecule type" value="Genomic_DNA"/>
</dbReference>
<dbReference type="Gene3D" id="3.10.620.30">
    <property type="match status" value="1"/>
</dbReference>
<dbReference type="SUPFAM" id="SSF54001">
    <property type="entry name" value="Cysteine proteinases"/>
    <property type="match status" value="1"/>
</dbReference>
<feature type="transmembrane region" description="Helical" evidence="1">
    <location>
        <begin position="796"/>
        <end position="815"/>
    </location>
</feature>
<reference evidence="4 5" key="1">
    <citation type="submission" date="2024-04" db="EMBL/GenBank/DDBJ databases">
        <title>Draft genome sequence of Thalassolituus maritimus NBRC 116585.</title>
        <authorList>
            <person name="Miyakawa T."/>
            <person name="Kusuya Y."/>
            <person name="Miura T."/>
        </authorList>
    </citation>
    <scope>NUCLEOTIDE SEQUENCE [LARGE SCALE GENOMIC DNA]</scope>
    <source>
        <strain evidence="4 5">5NW40-0001</strain>
    </source>
</reference>
<sequence>MYFLKLFLIFISLIVSVSSLGNETVKINPPPPWVKSIPLPEVDDVPQELIQGGIYHLLSDSQIRVDRASNKTSYYQHAEYVVNQTGVEQNSQINLTFNPSYQDINLHSVHVIRGGRVIDKTDTAHVKILHREDEMQNLIYNGRLTVNIILDDVRVGDILRYSYSRIGDNPVFEEIFAYSQYVNWSVPVEKLFTRIIWEKDSDLYGTVQRSDINIVELSTDRGKEYIIERDKIRPVIIEGNTPPRFDPWATVTFSELNRWADVAQWGIKLFSEADDNSVAINEIANKIKEKYKSDSERVVAALRFVQDEIRYLGIEIAENSHVPKPVSETLMNRYGDCKDKTALLLALLERFGIDAYPALVNTNQDLEGALPNVHSFNHVIAFVQVDESIFWLDPTRSFQRGSLESISQPDFGLALVLRDEEQTLTEMIPVTNSFGVQVNDVFEVSGKEAVAFSSTTRKFGRDAERDRWYLAKHGSDTVQRDYMDFFRKFYPGVASGYPMERQDEIEGEVFIKEHYLIDDFWYDDSENGRYLATFYANIISSSLIFPLEKVRTQPYFQPHPLNVEQTIQIRFADSDWYFESETYRNDNKFFEFSNDIDFREEDNTLILYYLFRSKVGEISVSEYPEYIQLLNTVEDYLSYGVYRNYGSTTESLGDGMMSWVYENLTAEMLIAIYIGMLILVIIMWRLDQRSQSAHSAGQFFPVSATKFVGMWIITFGVYGVYWFYRNFKFIKERDNDTSMPFMRAFFKMFWFYPLWRSLKADNDKRYEVNQLPSAFVAGVLAILFAVSTLLQSKNGIWFPATVFSALLVLPLLNYIQLVNGKDSEAYKYNSKWSFRHWLLAILVAPMIALTVGGDSGVLPSHSVVSGDSLWDDDIRFMERRGIILPSDEIQYFYSDALLFKSEDGNGFTSRHVFSYWKEGADFYSVSSNFDQVRDFEVEWASNELENTIVKVINNDDTSFVIYVSAVDKKDKMFVAKLKEMWGAASNR</sequence>
<dbReference type="Pfam" id="PF01841">
    <property type="entry name" value="Transglut_core"/>
    <property type="match status" value="1"/>
</dbReference>
<keyword evidence="5" id="KW-1185">Reference proteome</keyword>
<proteinExistence type="predicted"/>
<evidence type="ECO:0000313" key="5">
    <source>
        <dbReference type="Proteomes" id="UP001481413"/>
    </source>
</evidence>
<name>A0ABP9ZYS1_9GAMM</name>
<dbReference type="Proteomes" id="UP001481413">
    <property type="component" value="Unassembled WGS sequence"/>
</dbReference>
<feature type="transmembrane region" description="Helical" evidence="1">
    <location>
        <begin position="740"/>
        <end position="758"/>
    </location>
</feature>
<dbReference type="Pfam" id="PF12969">
    <property type="entry name" value="DUF3857"/>
    <property type="match status" value="1"/>
</dbReference>
<dbReference type="Gene3D" id="2.60.40.3140">
    <property type="match status" value="1"/>
</dbReference>
<evidence type="ECO:0000259" key="2">
    <source>
        <dbReference type="Pfam" id="PF01841"/>
    </source>
</evidence>
<dbReference type="RefSeq" id="WP_353294222.1">
    <property type="nucleotide sequence ID" value="NZ_BAABWH010000003.1"/>
</dbReference>
<feature type="domain" description="DUF3857" evidence="3">
    <location>
        <begin position="71"/>
        <end position="208"/>
    </location>
</feature>
<dbReference type="InterPro" id="IPR038765">
    <property type="entry name" value="Papain-like_cys_pep_sf"/>
</dbReference>
<protein>
    <recommendedName>
        <fullName evidence="6">DUF3857 domain-containing protein</fullName>
    </recommendedName>
</protein>
<dbReference type="InterPro" id="IPR002931">
    <property type="entry name" value="Transglutaminase-like"/>
</dbReference>
<evidence type="ECO:0000259" key="3">
    <source>
        <dbReference type="Pfam" id="PF12969"/>
    </source>
</evidence>
<feature type="domain" description="Transglutaminase-like" evidence="2">
    <location>
        <begin position="282"/>
        <end position="379"/>
    </location>
</feature>
<keyword evidence="1" id="KW-1133">Transmembrane helix</keyword>
<organism evidence="4 5">
    <name type="scientific">Thalassolituus maritimus</name>
    <dbReference type="NCBI Taxonomy" id="484498"/>
    <lineage>
        <taxon>Bacteria</taxon>
        <taxon>Pseudomonadati</taxon>
        <taxon>Pseudomonadota</taxon>
        <taxon>Gammaproteobacteria</taxon>
        <taxon>Oceanospirillales</taxon>
        <taxon>Oceanospirillaceae</taxon>
        <taxon>Thalassolituus</taxon>
    </lineage>
</organism>
<comment type="caution">
    <text evidence="4">The sequence shown here is derived from an EMBL/GenBank/DDBJ whole genome shotgun (WGS) entry which is preliminary data.</text>
</comment>
<keyword evidence="1" id="KW-0812">Transmembrane</keyword>
<evidence type="ECO:0000256" key="1">
    <source>
        <dbReference type="SAM" id="Phobius"/>
    </source>
</evidence>
<feature type="transmembrane region" description="Helical" evidence="1">
    <location>
        <begin position="770"/>
        <end position="790"/>
    </location>
</feature>
<gene>
    <name evidence="4" type="ORF">NBRC116585_14110</name>
</gene>
<feature type="transmembrane region" description="Helical" evidence="1">
    <location>
        <begin position="707"/>
        <end position="724"/>
    </location>
</feature>
<evidence type="ECO:0008006" key="6">
    <source>
        <dbReference type="Google" id="ProtNLM"/>
    </source>
</evidence>
<feature type="transmembrane region" description="Helical" evidence="1">
    <location>
        <begin position="836"/>
        <end position="853"/>
    </location>
</feature>
<accession>A0ABP9ZYS1</accession>
<evidence type="ECO:0000313" key="4">
    <source>
        <dbReference type="EMBL" id="GAA6145293.1"/>
    </source>
</evidence>